<dbReference type="AlphaFoldDB" id="A4JTX2"/>
<dbReference type="HOGENOM" id="CLU_2092177_0_0_4"/>
<dbReference type="EMBL" id="CP000617">
    <property type="protein sequence ID" value="ABO59725.1"/>
    <property type="molecule type" value="Genomic_DNA"/>
</dbReference>
<reference evidence="1 2" key="1">
    <citation type="submission" date="2007-03" db="EMBL/GenBank/DDBJ databases">
        <title>Complete sequence of plasmid pBVIE01 of Burkholderia vietnamiensis G4.</title>
        <authorList>
            <consortium name="US DOE Joint Genome Institute"/>
            <person name="Copeland A."/>
            <person name="Lucas S."/>
            <person name="Lapidus A."/>
            <person name="Barry K."/>
            <person name="Detter J.C."/>
            <person name="Glavina del Rio T."/>
            <person name="Hammon N."/>
            <person name="Israni S."/>
            <person name="Dalin E."/>
            <person name="Tice H."/>
            <person name="Pitluck S."/>
            <person name="Chain P."/>
            <person name="Malfatti S."/>
            <person name="Shin M."/>
            <person name="Vergez L."/>
            <person name="Schmutz J."/>
            <person name="Larimer F."/>
            <person name="Land M."/>
            <person name="Hauser L."/>
            <person name="Kyrpides N."/>
            <person name="Tiedje J."/>
            <person name="Richardson P."/>
        </authorList>
    </citation>
    <scope>NUCLEOTIDE SEQUENCE [LARGE SCALE GENOMIC DNA]</scope>
    <source>
        <strain evidence="2">G4 / LMG 22486</strain>
        <plasmid evidence="1 2">pBVIE01</plasmid>
    </source>
</reference>
<evidence type="ECO:0000313" key="1">
    <source>
        <dbReference type="EMBL" id="ABO59725.1"/>
    </source>
</evidence>
<proteinExistence type="predicted"/>
<geneLocation type="plasmid" evidence="1 2">
    <name>pBVIE01</name>
</geneLocation>
<accession>A4JTX2</accession>
<name>A4JTX2_BURVG</name>
<protein>
    <submittedName>
        <fullName evidence="1">Uncharacterized protein</fullName>
    </submittedName>
</protein>
<dbReference type="Proteomes" id="UP000002287">
    <property type="component" value="Plasmid pBVIE01"/>
</dbReference>
<evidence type="ECO:0000313" key="2">
    <source>
        <dbReference type="Proteomes" id="UP000002287"/>
    </source>
</evidence>
<gene>
    <name evidence="1" type="ordered locus">Bcep1808_6838</name>
</gene>
<organism evidence="1 2">
    <name type="scientific">Burkholderia vietnamiensis (strain G4 / LMG 22486)</name>
    <name type="common">Burkholderia cepacia (strain R1808)</name>
    <dbReference type="NCBI Taxonomy" id="269482"/>
    <lineage>
        <taxon>Bacteria</taxon>
        <taxon>Pseudomonadati</taxon>
        <taxon>Pseudomonadota</taxon>
        <taxon>Betaproteobacteria</taxon>
        <taxon>Burkholderiales</taxon>
        <taxon>Burkholderiaceae</taxon>
        <taxon>Burkholderia</taxon>
        <taxon>Burkholderia cepacia complex</taxon>
    </lineage>
</organism>
<keyword evidence="1" id="KW-0614">Plasmid</keyword>
<sequence>MNEHGPYCDERVSFSSSEYNAGFSVSLYIDGGIRSVAALESLNKALDRPFGTVRLAVRALTWALHQDGYLIEFRPTRSDTWNAISEPKFDADSCYRVLPKAGLPMYDTAPESHDDF</sequence>
<dbReference type="KEGG" id="bvi:Bcep1808_6838"/>